<accession>A0A8I1ECI8</accession>
<evidence type="ECO:0000313" key="2">
    <source>
        <dbReference type="Proteomes" id="UP000637061"/>
    </source>
</evidence>
<reference evidence="1" key="1">
    <citation type="submission" date="2020-12" db="EMBL/GenBank/DDBJ databases">
        <title>Enhanced detection system for hospital associated transmission using whole genome sequencing surveillance.</title>
        <authorList>
            <person name="Harrison L.H."/>
            <person name="Van Tyne D."/>
            <person name="Marsh J.W."/>
            <person name="Griffith M.P."/>
            <person name="Snyder D.J."/>
            <person name="Cooper V.S."/>
            <person name="Mustapha M."/>
        </authorList>
    </citation>
    <scope>NUCLEOTIDE SEQUENCE</scope>
    <source>
        <strain evidence="1">PSB00042</strain>
    </source>
</reference>
<dbReference type="AlphaFoldDB" id="A0A8I1ECI8"/>
<proteinExistence type="predicted"/>
<dbReference type="EMBL" id="JAEHTE010000001">
    <property type="protein sequence ID" value="MBI6882768.1"/>
    <property type="molecule type" value="Genomic_DNA"/>
</dbReference>
<dbReference type="Proteomes" id="UP000637061">
    <property type="component" value="Unassembled WGS sequence"/>
</dbReference>
<protein>
    <submittedName>
        <fullName evidence="1">Uncharacterized protein</fullName>
    </submittedName>
</protein>
<evidence type="ECO:0000313" key="1">
    <source>
        <dbReference type="EMBL" id="MBI6882768.1"/>
    </source>
</evidence>
<organism evidence="1 2">
    <name type="scientific">Pseudomonas putida</name>
    <name type="common">Arthrobacter siderocapsulatus</name>
    <dbReference type="NCBI Taxonomy" id="303"/>
    <lineage>
        <taxon>Bacteria</taxon>
        <taxon>Pseudomonadati</taxon>
        <taxon>Pseudomonadota</taxon>
        <taxon>Gammaproteobacteria</taxon>
        <taxon>Pseudomonadales</taxon>
        <taxon>Pseudomonadaceae</taxon>
        <taxon>Pseudomonas</taxon>
    </lineage>
</organism>
<comment type="caution">
    <text evidence="1">The sequence shown here is derived from an EMBL/GenBank/DDBJ whole genome shotgun (WGS) entry which is preliminary data.</text>
</comment>
<name>A0A8I1ECI8_PSEPU</name>
<sequence length="179" mass="20168">MARNLTLNAVLTRKAWNKGLADRVRTLILGHAEDLEAIFTLAYEHLPLLERIVDIDEQVDFLRIEESGSLIALARLELTGQPGPIPYRVHWLREPSSSDVDDWRNVIQQNLEVTSGTWPHHTEAEKEAAKLNIRLIHNLMETRSLALPSGEVYPALYAVESRMGLNYARGAHVTEDIGA</sequence>
<dbReference type="RefSeq" id="WP_198746375.1">
    <property type="nucleotide sequence ID" value="NZ_JAEHTE010000001.1"/>
</dbReference>
<gene>
    <name evidence="1" type="ORF">JEU22_02485</name>
</gene>